<dbReference type="SUPFAM" id="SSF50814">
    <property type="entry name" value="Lipocalins"/>
    <property type="match status" value="1"/>
</dbReference>
<reference evidence="1" key="1">
    <citation type="journal article" date="2016" name="Ticks Tick Borne Dis.">
        <title>De novo assembly and annotation of the salivary gland transcriptome of Rhipicephalus appendiculatus male and female ticks during blood feeding.</title>
        <authorList>
            <person name="de Castro M.H."/>
            <person name="de Klerk D."/>
            <person name="Pienaar R."/>
            <person name="Latif A.A."/>
            <person name="Rees D.J."/>
            <person name="Mans B.J."/>
        </authorList>
    </citation>
    <scope>NUCLEOTIDE SEQUENCE</scope>
    <source>
        <tissue evidence="1">Salivary glands</tissue>
    </source>
</reference>
<dbReference type="AlphaFoldDB" id="A0A131YN41"/>
<dbReference type="InterPro" id="IPR012674">
    <property type="entry name" value="Calycin"/>
</dbReference>
<proteinExistence type="predicted"/>
<name>A0A131YN41_RHIAP</name>
<evidence type="ECO:0000313" key="1">
    <source>
        <dbReference type="EMBL" id="JAP79995.1"/>
    </source>
</evidence>
<protein>
    <submittedName>
        <fullName evidence="1">Lipocalin</fullName>
    </submittedName>
</protein>
<dbReference type="EMBL" id="GEDV01008562">
    <property type="protein sequence ID" value="JAP79995.1"/>
    <property type="molecule type" value="Transcribed_RNA"/>
</dbReference>
<organism evidence="1">
    <name type="scientific">Rhipicephalus appendiculatus</name>
    <name type="common">Brown ear tick</name>
    <dbReference type="NCBI Taxonomy" id="34631"/>
    <lineage>
        <taxon>Eukaryota</taxon>
        <taxon>Metazoa</taxon>
        <taxon>Ecdysozoa</taxon>
        <taxon>Arthropoda</taxon>
        <taxon>Chelicerata</taxon>
        <taxon>Arachnida</taxon>
        <taxon>Acari</taxon>
        <taxon>Parasitiformes</taxon>
        <taxon>Ixodida</taxon>
        <taxon>Ixodoidea</taxon>
        <taxon>Ixodidae</taxon>
        <taxon>Rhipicephalinae</taxon>
        <taxon>Rhipicephalus</taxon>
        <taxon>Rhipicephalus</taxon>
    </lineage>
</organism>
<sequence>MPLRHVEFDDADTIRNTQVRLLVALRKQTTACTMQSRRLLSAAQTVKLTNAKQMLNTGENIWMTRRTYDVNRVDCVYWEKIALNNTDYDFFNWYRKNPRARDWTKQGPQQKKEQLHAKLCYVGRWPTMKIRHYLEKESQAMPHRLLFWSSKEKCFILELPTGDCELHTWQSMTWKTDVCYRVFFALCGAYNYPVFKKSCIDPKAICVGFRSQC</sequence>
<accession>A0A131YN41</accession>
<dbReference type="Gene3D" id="2.40.128.20">
    <property type="match status" value="1"/>
</dbReference>